<gene>
    <name evidence="9" type="ORF">A1O3_06856</name>
</gene>
<dbReference type="eggNOG" id="ENOG502QV53">
    <property type="taxonomic scope" value="Eukaryota"/>
</dbReference>
<feature type="region of interest" description="Disordered" evidence="7">
    <location>
        <begin position="1"/>
        <end position="72"/>
    </location>
</feature>
<dbReference type="STRING" id="1182542.W9YL93"/>
<dbReference type="InterPro" id="IPR051615">
    <property type="entry name" value="Transcr_Regulatory_Elem"/>
</dbReference>
<dbReference type="GO" id="GO:0008270">
    <property type="term" value="F:zinc ion binding"/>
    <property type="evidence" value="ECO:0007669"/>
    <property type="project" value="InterPro"/>
</dbReference>
<name>W9YL93_9EURO</name>
<dbReference type="HOGENOM" id="CLU_007003_5_2_1"/>
<dbReference type="AlphaFoldDB" id="W9YL93"/>
<evidence type="ECO:0000256" key="7">
    <source>
        <dbReference type="SAM" id="MobiDB-lite"/>
    </source>
</evidence>
<dbReference type="SMART" id="SM00906">
    <property type="entry name" value="Fungal_trans"/>
    <property type="match status" value="1"/>
</dbReference>
<keyword evidence="2" id="KW-0862">Zinc</keyword>
<evidence type="ECO:0000313" key="9">
    <source>
        <dbReference type="EMBL" id="EXJ83039.1"/>
    </source>
</evidence>
<dbReference type="OrthoDB" id="4139475at2759"/>
<evidence type="ECO:0000256" key="6">
    <source>
        <dbReference type="ARBA" id="ARBA00023242"/>
    </source>
</evidence>
<accession>W9YL93</accession>
<evidence type="ECO:0000256" key="4">
    <source>
        <dbReference type="ARBA" id="ARBA00023125"/>
    </source>
</evidence>
<dbReference type="RefSeq" id="XP_007735162.1">
    <property type="nucleotide sequence ID" value="XM_007736972.1"/>
</dbReference>
<dbReference type="PANTHER" id="PTHR31313:SF77">
    <property type="entry name" value="ZN(II)2CYS6 TRANSCRIPTION FACTOR (EUROFUNG)"/>
    <property type="match status" value="1"/>
</dbReference>
<evidence type="ECO:0000259" key="8">
    <source>
        <dbReference type="SMART" id="SM00906"/>
    </source>
</evidence>
<protein>
    <recommendedName>
        <fullName evidence="8">Xylanolytic transcriptional activator regulatory domain-containing protein</fullName>
    </recommendedName>
</protein>
<feature type="region of interest" description="Disordered" evidence="7">
    <location>
        <begin position="673"/>
        <end position="692"/>
    </location>
</feature>
<feature type="compositionally biased region" description="Polar residues" evidence="7">
    <location>
        <begin position="8"/>
        <end position="23"/>
    </location>
</feature>
<sequence>MAKAMAVRQSQTAGLEASEQQATLPLYETTPPRTIAPGESRRNQSSPTALQDGSGEGPRESASAPVPVPVPVPVPAPVSVSALLSHQEPDPQAADVDYWVPIVQNSGEHDRGSSNQYSQVPPAGDDFDFGVEDTGEGFANPAGDVQTLPTFNVRTPSAQAAGTDGASSSSLLQLGMPYPSYQQHSLNEPPASRDESNRLLTSRLGKLTLTGDGKLRYYGATSNLHLIQNQSLSLFQPNIRTVRTHGDAALSRAGLQWTVDVDYERYLTRLFFLWQNPSNNEVTEKVYLSEKESYDSGDDTWLYSPTLQNAILSVGACFSSRPAPGIQGVASEFFASRAMTLIEIEMDSPTLATLQALSVLSAHEAASGRDSRGWLYSGMGVHLIMDLGLHLDLEVDHKLHFMESSVQAVQTIYRQIFWSTYSVNILWSSYAGRPSVMNKLGKIIREPAIIDMPRWDCREVVPDFPELPPEIDHIVAGSVPIYSYRLIAIMGKIGDILYNEHPDRLPSLDSFLQGMTSDLQQWRESLPPTMQVDGCETQDELQPRIYLPSVLQLHMQYYHVLVLLHRPFISGTRSFDPADHGEICRNSASAICSLLVKFRRQCSLRYVHLTIVHIVVTAGLIHAYDSCMLSGPNQKQSQDHLLTCVHGLSEMSQTYKSATRGMELVTTFRRDLESRKPSRKDPKRPWATEYPF</sequence>
<proteinExistence type="predicted"/>
<keyword evidence="5" id="KW-0804">Transcription</keyword>
<dbReference type="GeneID" id="19170962"/>
<dbReference type="PANTHER" id="PTHR31313">
    <property type="entry name" value="TY1 ENHANCER ACTIVATOR"/>
    <property type="match status" value="1"/>
</dbReference>
<reference evidence="9 10" key="1">
    <citation type="submission" date="2013-03" db="EMBL/GenBank/DDBJ databases">
        <title>The Genome Sequence of Capronia epimyces CBS 606.96.</title>
        <authorList>
            <consortium name="The Broad Institute Genomics Platform"/>
            <person name="Cuomo C."/>
            <person name="de Hoog S."/>
            <person name="Gorbushina A."/>
            <person name="Walker B."/>
            <person name="Young S.K."/>
            <person name="Zeng Q."/>
            <person name="Gargeya S."/>
            <person name="Fitzgerald M."/>
            <person name="Haas B."/>
            <person name="Abouelleil A."/>
            <person name="Allen A.W."/>
            <person name="Alvarado L."/>
            <person name="Arachchi H.M."/>
            <person name="Berlin A.M."/>
            <person name="Chapman S.B."/>
            <person name="Gainer-Dewar J."/>
            <person name="Goldberg J."/>
            <person name="Griggs A."/>
            <person name="Gujja S."/>
            <person name="Hansen M."/>
            <person name="Howarth C."/>
            <person name="Imamovic A."/>
            <person name="Ireland A."/>
            <person name="Larimer J."/>
            <person name="McCowan C."/>
            <person name="Murphy C."/>
            <person name="Pearson M."/>
            <person name="Poon T.W."/>
            <person name="Priest M."/>
            <person name="Roberts A."/>
            <person name="Saif S."/>
            <person name="Shea T."/>
            <person name="Sisk P."/>
            <person name="Sykes S."/>
            <person name="Wortman J."/>
            <person name="Nusbaum C."/>
            <person name="Birren B."/>
        </authorList>
    </citation>
    <scope>NUCLEOTIDE SEQUENCE [LARGE SCALE GENOMIC DNA]</scope>
    <source>
        <strain evidence="9 10">CBS 606.96</strain>
    </source>
</reference>
<feature type="compositionally biased region" description="Basic and acidic residues" evidence="7">
    <location>
        <begin position="673"/>
        <end position="686"/>
    </location>
</feature>
<dbReference type="Pfam" id="PF04082">
    <property type="entry name" value="Fungal_trans"/>
    <property type="match status" value="1"/>
</dbReference>
<feature type="domain" description="Xylanolytic transcriptional activator regulatory" evidence="8">
    <location>
        <begin position="373"/>
        <end position="453"/>
    </location>
</feature>
<evidence type="ECO:0000256" key="2">
    <source>
        <dbReference type="ARBA" id="ARBA00022833"/>
    </source>
</evidence>
<organism evidence="9 10">
    <name type="scientific">Capronia epimyces CBS 606.96</name>
    <dbReference type="NCBI Taxonomy" id="1182542"/>
    <lineage>
        <taxon>Eukaryota</taxon>
        <taxon>Fungi</taxon>
        <taxon>Dikarya</taxon>
        <taxon>Ascomycota</taxon>
        <taxon>Pezizomycotina</taxon>
        <taxon>Eurotiomycetes</taxon>
        <taxon>Chaetothyriomycetidae</taxon>
        <taxon>Chaetothyriales</taxon>
        <taxon>Herpotrichiellaceae</taxon>
        <taxon>Capronia</taxon>
    </lineage>
</organism>
<evidence type="ECO:0000256" key="5">
    <source>
        <dbReference type="ARBA" id="ARBA00023163"/>
    </source>
</evidence>
<dbReference type="GO" id="GO:0003677">
    <property type="term" value="F:DNA binding"/>
    <property type="evidence" value="ECO:0007669"/>
    <property type="project" value="UniProtKB-KW"/>
</dbReference>
<comment type="caution">
    <text evidence="9">The sequence shown here is derived from an EMBL/GenBank/DDBJ whole genome shotgun (WGS) entry which is preliminary data.</text>
</comment>
<keyword evidence="6" id="KW-0539">Nucleus</keyword>
<dbReference type="InterPro" id="IPR007219">
    <property type="entry name" value="XnlR_reg_dom"/>
</dbReference>
<evidence type="ECO:0000256" key="1">
    <source>
        <dbReference type="ARBA" id="ARBA00022723"/>
    </source>
</evidence>
<keyword evidence="3" id="KW-0805">Transcription regulation</keyword>
<keyword evidence="1" id="KW-0479">Metal-binding</keyword>
<keyword evidence="10" id="KW-1185">Reference proteome</keyword>
<dbReference type="EMBL" id="AMGY01000005">
    <property type="protein sequence ID" value="EXJ83039.1"/>
    <property type="molecule type" value="Genomic_DNA"/>
</dbReference>
<keyword evidence="4" id="KW-0238">DNA-binding</keyword>
<dbReference type="Proteomes" id="UP000019478">
    <property type="component" value="Unassembled WGS sequence"/>
</dbReference>
<evidence type="ECO:0000313" key="10">
    <source>
        <dbReference type="Proteomes" id="UP000019478"/>
    </source>
</evidence>
<evidence type="ECO:0000256" key="3">
    <source>
        <dbReference type="ARBA" id="ARBA00023015"/>
    </source>
</evidence>
<dbReference type="CDD" id="cd12148">
    <property type="entry name" value="fungal_TF_MHR"/>
    <property type="match status" value="1"/>
</dbReference>
<dbReference type="GO" id="GO:0006351">
    <property type="term" value="P:DNA-templated transcription"/>
    <property type="evidence" value="ECO:0007669"/>
    <property type="project" value="InterPro"/>
</dbReference>